<evidence type="ECO:0000313" key="1">
    <source>
        <dbReference type="EMBL" id="HAV93128.1"/>
    </source>
</evidence>
<gene>
    <name evidence="1" type="ORF">DCW38_08125</name>
</gene>
<name>A0A350HC62_UNCW3</name>
<dbReference type="AlphaFoldDB" id="A0A350HC62"/>
<comment type="caution">
    <text evidence="1">The sequence shown here is derived from an EMBL/GenBank/DDBJ whole genome shotgun (WGS) entry which is preliminary data.</text>
</comment>
<accession>A0A350HC62</accession>
<proteinExistence type="predicted"/>
<dbReference type="EMBL" id="DMZY01000242">
    <property type="protein sequence ID" value="HAV93128.1"/>
    <property type="molecule type" value="Genomic_DNA"/>
</dbReference>
<organism evidence="1 2">
    <name type="scientific">candidate division WOR-3 bacterium</name>
    <dbReference type="NCBI Taxonomy" id="2052148"/>
    <lineage>
        <taxon>Bacteria</taxon>
        <taxon>Bacteria division WOR-3</taxon>
    </lineage>
</organism>
<protein>
    <submittedName>
        <fullName evidence="1">Uncharacterized protein</fullName>
    </submittedName>
</protein>
<evidence type="ECO:0000313" key="2">
    <source>
        <dbReference type="Proteomes" id="UP000264062"/>
    </source>
</evidence>
<reference evidence="1 2" key="1">
    <citation type="journal article" date="2018" name="Nat. Biotechnol.">
        <title>A standardized bacterial taxonomy based on genome phylogeny substantially revises the tree of life.</title>
        <authorList>
            <person name="Parks D.H."/>
            <person name="Chuvochina M."/>
            <person name="Waite D.W."/>
            <person name="Rinke C."/>
            <person name="Skarshewski A."/>
            <person name="Chaumeil P.A."/>
            <person name="Hugenholtz P."/>
        </authorList>
    </citation>
    <scope>NUCLEOTIDE SEQUENCE [LARGE SCALE GENOMIC DNA]</scope>
    <source>
        <strain evidence="1">UBA9956</strain>
    </source>
</reference>
<sequence>MKESFFRLFFLTVVMLLLSPHILACSEFIAMGCGMVAADNLFFGVLSNPTASFKNTAGIQVFSSNIGYGGLLSIKDLFSIGYTQIYPVENILYYEKKVVSVSGYLPYDIGLGVSFSKKADEYSEHHRGAVLDFGIKKLLSFKGASGMLNNLSFGLAFVSPVTIDSWKFYKNSDMETNLCAGFNYSLFLNSIDMLYSSFLTKLSIDMQVSGLDDYYRITSTYGVEGVFCDIFTLRLGSSGSSFFSMQLGAGAKITLEKFNPKFKGISIGSNIAVDINSFDIDNISLRSPYAGGGFFLDAGLTWISK</sequence>
<dbReference type="Proteomes" id="UP000264062">
    <property type="component" value="Unassembled WGS sequence"/>
</dbReference>